<dbReference type="SUPFAM" id="SSF51197">
    <property type="entry name" value="Clavaminate synthase-like"/>
    <property type="match status" value="1"/>
</dbReference>
<evidence type="ECO:0000256" key="4">
    <source>
        <dbReference type="SAM" id="MobiDB-lite"/>
    </source>
</evidence>
<feature type="domain" description="Aspartyl/asparaginy/proline hydroxylase" evidence="5">
    <location>
        <begin position="75"/>
        <end position="230"/>
    </location>
</feature>
<dbReference type="Gene3D" id="2.60.120.330">
    <property type="entry name" value="B-lactam Antibiotic, Isopenicillin N Synthase, Chain"/>
    <property type="match status" value="1"/>
</dbReference>
<evidence type="ECO:0000256" key="1">
    <source>
        <dbReference type="ARBA" id="ARBA00007730"/>
    </source>
</evidence>
<feature type="region of interest" description="Disordered" evidence="4">
    <location>
        <begin position="1"/>
        <end position="31"/>
    </location>
</feature>
<name>A0ABS7JTN6_9SPHN</name>
<evidence type="ECO:0000313" key="6">
    <source>
        <dbReference type="EMBL" id="MBX7501022.1"/>
    </source>
</evidence>
<dbReference type="RefSeq" id="WP_221601780.1">
    <property type="nucleotide sequence ID" value="NZ_JAIGNU010000001.1"/>
</dbReference>
<dbReference type="InterPro" id="IPR051821">
    <property type="entry name" value="Asp/Asn_beta-hydroxylase"/>
</dbReference>
<evidence type="ECO:0000256" key="2">
    <source>
        <dbReference type="ARBA" id="ARBA00022964"/>
    </source>
</evidence>
<sequence length="261" mass="30135">MDGREDGFEPLAVSNDNPSQPEARERYTRPKQSALVRTAKRLRDPINRWFARQSLIRDDAILRADLLPCLDELRRNWRVVQEELAPLLAERRSIPAFGSISPDHRRIANTSAWKSFFFEGYGFKAEANRTRCPRTAAMLDRVPGLVVGFFSIMEPGTHVPRHRGLTKAWLNCHLGLSVPGGPERCEMEVNGEPVRWHHGEWLVFDETNVHEVWNETREPRVVLFLQVPRPMRWPGRLAARLLYEIIRRTGFVQDVRKAIGA</sequence>
<dbReference type="Pfam" id="PF05118">
    <property type="entry name" value="Asp_Arg_Hydrox"/>
    <property type="match status" value="1"/>
</dbReference>
<gene>
    <name evidence="6" type="ORF">K3181_06175</name>
</gene>
<keyword evidence="3" id="KW-0560">Oxidoreductase</keyword>
<evidence type="ECO:0000313" key="7">
    <source>
        <dbReference type="Proteomes" id="UP000782554"/>
    </source>
</evidence>
<dbReference type="Proteomes" id="UP000782554">
    <property type="component" value="Unassembled WGS sequence"/>
</dbReference>
<protein>
    <submittedName>
        <fullName evidence="6">Aspartyl/asparaginyl beta-hydroxylase domain-containing protein</fullName>
    </submittedName>
</protein>
<dbReference type="InterPro" id="IPR007803">
    <property type="entry name" value="Asp/Arg/Pro-Hydrxlase"/>
</dbReference>
<dbReference type="PANTHER" id="PTHR46332:SF5">
    <property type="entry name" value="ASPARTATE BETA-HYDROXYLASE DOMAIN CONTAINING 2"/>
    <property type="match status" value="1"/>
</dbReference>
<evidence type="ECO:0000256" key="3">
    <source>
        <dbReference type="ARBA" id="ARBA00023002"/>
    </source>
</evidence>
<evidence type="ECO:0000259" key="5">
    <source>
        <dbReference type="Pfam" id="PF05118"/>
    </source>
</evidence>
<dbReference type="PANTHER" id="PTHR46332">
    <property type="entry name" value="ASPARTATE BETA-HYDROXYLASE DOMAIN-CONTAINING PROTEIN 2"/>
    <property type="match status" value="1"/>
</dbReference>
<organism evidence="6 7">
    <name type="scientific">Qipengyuania mesophila</name>
    <dbReference type="NCBI Taxonomy" id="2867246"/>
    <lineage>
        <taxon>Bacteria</taxon>
        <taxon>Pseudomonadati</taxon>
        <taxon>Pseudomonadota</taxon>
        <taxon>Alphaproteobacteria</taxon>
        <taxon>Sphingomonadales</taxon>
        <taxon>Erythrobacteraceae</taxon>
        <taxon>Qipengyuania</taxon>
    </lineage>
</organism>
<keyword evidence="2" id="KW-0223">Dioxygenase</keyword>
<proteinExistence type="inferred from homology"/>
<reference evidence="6 7" key="1">
    <citation type="submission" date="2021-08" db="EMBL/GenBank/DDBJ databases">
        <title>Comparative Genomics Analysis of the Genus Qipengyuania Reveals Extensive Genetic Diversity and Metabolic Versatility, Including the Description of Fifteen Novel Species.</title>
        <authorList>
            <person name="Liu Y."/>
        </authorList>
    </citation>
    <scope>NUCLEOTIDE SEQUENCE [LARGE SCALE GENOMIC DNA]</scope>
    <source>
        <strain evidence="6 7">YG27</strain>
    </source>
</reference>
<accession>A0ABS7JTN6</accession>
<comment type="caution">
    <text evidence="6">The sequence shown here is derived from an EMBL/GenBank/DDBJ whole genome shotgun (WGS) entry which is preliminary data.</text>
</comment>
<dbReference type="InterPro" id="IPR027443">
    <property type="entry name" value="IPNS-like_sf"/>
</dbReference>
<keyword evidence="7" id="KW-1185">Reference proteome</keyword>
<comment type="similarity">
    <text evidence="1">Belongs to the aspartyl/asparaginyl beta-hydroxylase family.</text>
</comment>
<dbReference type="EMBL" id="JAIGNU010000001">
    <property type="protein sequence ID" value="MBX7501022.1"/>
    <property type="molecule type" value="Genomic_DNA"/>
</dbReference>